<reference evidence="4 5" key="1">
    <citation type="submission" date="2024-08" db="EMBL/GenBank/DDBJ databases">
        <title>Clostridium lapicellarii sp. nov., and Clostridium renhuaiense sp. nov., two species isolated from the mud in a fermentation cellar used for producing sauce-flavour Chinese liquors.</title>
        <authorList>
            <person name="Yang F."/>
            <person name="Wang H."/>
            <person name="Chen L.Q."/>
            <person name="Zhou N."/>
            <person name="Lu J.J."/>
            <person name="Pu X.X."/>
            <person name="Wan B."/>
            <person name="Wang L."/>
            <person name="Liu S.J."/>
        </authorList>
    </citation>
    <scope>NUCLEOTIDE SEQUENCE [LARGE SCALE GENOMIC DNA]</scope>
    <source>
        <strain evidence="4 5">MT-5</strain>
    </source>
</reference>
<dbReference type="InterPro" id="IPR038109">
    <property type="entry name" value="DNA_bind_recomb_sf"/>
</dbReference>
<dbReference type="Pfam" id="PF07508">
    <property type="entry name" value="Recombinase"/>
    <property type="match status" value="1"/>
</dbReference>
<dbReference type="Proteomes" id="UP001564657">
    <property type="component" value="Unassembled WGS sequence"/>
</dbReference>
<evidence type="ECO:0000259" key="2">
    <source>
        <dbReference type="PROSITE" id="PS51736"/>
    </source>
</evidence>
<evidence type="ECO:0000313" key="4">
    <source>
        <dbReference type="EMBL" id="MEY8001171.1"/>
    </source>
</evidence>
<gene>
    <name evidence="4" type="ORF">AB8U03_13400</name>
</gene>
<dbReference type="EMBL" id="JBGEWD010000014">
    <property type="protein sequence ID" value="MEY8001171.1"/>
    <property type="molecule type" value="Genomic_DNA"/>
</dbReference>
<evidence type="ECO:0000259" key="3">
    <source>
        <dbReference type="PROSITE" id="PS51737"/>
    </source>
</evidence>
<dbReference type="SUPFAM" id="SSF53041">
    <property type="entry name" value="Resolvase-like"/>
    <property type="match status" value="1"/>
</dbReference>
<dbReference type="PANTHER" id="PTHR30461">
    <property type="entry name" value="DNA-INVERTASE FROM LAMBDOID PROPHAGE"/>
    <property type="match status" value="1"/>
</dbReference>
<dbReference type="InterPro" id="IPR006119">
    <property type="entry name" value="Resolv_N"/>
</dbReference>
<keyword evidence="5" id="KW-1185">Reference proteome</keyword>
<evidence type="ECO:0000313" key="5">
    <source>
        <dbReference type="Proteomes" id="UP001564657"/>
    </source>
</evidence>
<dbReference type="InterPro" id="IPR050639">
    <property type="entry name" value="SSR_resolvase"/>
</dbReference>
<organism evidence="4 5">
    <name type="scientific">Clostridium moutaii</name>
    <dbReference type="NCBI Taxonomy" id="3240932"/>
    <lineage>
        <taxon>Bacteria</taxon>
        <taxon>Bacillati</taxon>
        <taxon>Bacillota</taxon>
        <taxon>Clostridia</taxon>
        <taxon>Eubacteriales</taxon>
        <taxon>Clostridiaceae</taxon>
        <taxon>Clostridium</taxon>
    </lineage>
</organism>
<dbReference type="PROSITE" id="PS51737">
    <property type="entry name" value="RECOMBINASE_DNA_BIND"/>
    <property type="match status" value="1"/>
</dbReference>
<dbReference type="PROSITE" id="PS51736">
    <property type="entry name" value="RECOMBINASES_3"/>
    <property type="match status" value="1"/>
</dbReference>
<dbReference type="InterPro" id="IPR011109">
    <property type="entry name" value="DNA_bind_recombinase_dom"/>
</dbReference>
<proteinExistence type="predicted"/>
<dbReference type="InterPro" id="IPR036162">
    <property type="entry name" value="Resolvase-like_N_sf"/>
</dbReference>
<accession>A0ABV4BTX2</accession>
<dbReference type="Gene3D" id="3.40.50.1390">
    <property type="entry name" value="Resolvase, N-terminal catalytic domain"/>
    <property type="match status" value="1"/>
</dbReference>
<sequence>MLLAVAYCRFSSDNQREESIDAQLRAIKEYASHNSIEITKVYIDEAKSATTDDRPQFLKMIEDSKSKTFDAIIVHKLDRFSRNRYDSAVYKKKLKDNGVTLISVLEHLDGSPESIILESLLEGMAEYYSKNLAREVMKGMKETALQCKHTGGKSPLGYDISPDKTYIINETEAQIVKLIFKMYVDGFSYAKIINKLNIEGYKTKKGKLFGKNSIYSILSNEKYCGTYVFNRSSKKVNGKRNNNKSKSDDEIIRIKGGMPRIISDEVWNIVKNKMVANKRKSASYGAKEIYLLSGIIFCGKCGGAMVGNRRYAGRNKTLYCAYECSTRKRNHTCDAKSINKEFVEEAVINQLIHDLFAPEAMDKIVDKVIDYAEAQSSHIKDDIKQLESELTSIQNQIDNIVNAIAGGMFYSSMKEKMDNLEARKSKIAIELEEAKRQQKINLPSRKLVKSYIQKDADIKEKSPEEQKRIIQTYVKKVIVYEDTIETNTIVDLKLFPSPPPILIT</sequence>
<dbReference type="RefSeq" id="WP_369705065.1">
    <property type="nucleotide sequence ID" value="NZ_JBGEWD010000014.1"/>
</dbReference>
<feature type="domain" description="Recombinase" evidence="3">
    <location>
        <begin position="155"/>
        <end position="280"/>
    </location>
</feature>
<feature type="domain" description="Resolvase/invertase-type recombinase catalytic" evidence="2">
    <location>
        <begin position="3"/>
        <end position="151"/>
    </location>
</feature>
<comment type="caution">
    <text evidence="4">The sequence shown here is derived from an EMBL/GenBank/DDBJ whole genome shotgun (WGS) entry which is preliminary data.</text>
</comment>
<dbReference type="InterPro" id="IPR025827">
    <property type="entry name" value="Zn_ribbon_recom_dom"/>
</dbReference>
<protein>
    <submittedName>
        <fullName evidence="4">Recombinase family protein</fullName>
    </submittedName>
</protein>
<dbReference type="SMART" id="SM00857">
    <property type="entry name" value="Resolvase"/>
    <property type="match status" value="1"/>
</dbReference>
<feature type="coiled-coil region" evidence="1">
    <location>
        <begin position="369"/>
        <end position="437"/>
    </location>
</feature>
<dbReference type="Pfam" id="PF13408">
    <property type="entry name" value="Zn_ribbon_recom"/>
    <property type="match status" value="1"/>
</dbReference>
<name>A0ABV4BTX2_9CLOT</name>
<dbReference type="CDD" id="cd00338">
    <property type="entry name" value="Ser_Recombinase"/>
    <property type="match status" value="1"/>
</dbReference>
<keyword evidence="1" id="KW-0175">Coiled coil</keyword>
<dbReference type="Pfam" id="PF00239">
    <property type="entry name" value="Resolvase"/>
    <property type="match status" value="1"/>
</dbReference>
<evidence type="ECO:0000256" key="1">
    <source>
        <dbReference type="SAM" id="Coils"/>
    </source>
</evidence>
<dbReference type="PANTHER" id="PTHR30461:SF23">
    <property type="entry name" value="DNA RECOMBINASE-RELATED"/>
    <property type="match status" value="1"/>
</dbReference>
<dbReference type="Gene3D" id="3.90.1750.20">
    <property type="entry name" value="Putative Large Serine Recombinase, Chain B, Domain 2"/>
    <property type="match status" value="1"/>
</dbReference>